<dbReference type="Proteomes" id="UP000663873">
    <property type="component" value="Unassembled WGS sequence"/>
</dbReference>
<feature type="non-terminal residue" evidence="1">
    <location>
        <position position="1"/>
    </location>
</feature>
<evidence type="ECO:0000313" key="1">
    <source>
        <dbReference type="EMBL" id="CAF4837009.1"/>
    </source>
</evidence>
<comment type="caution">
    <text evidence="1">The sequence shown here is derived from an EMBL/GenBank/DDBJ whole genome shotgun (WGS) entry which is preliminary data.</text>
</comment>
<sequence length="35" mass="4333">HPEYMFQKFEPDKFPLVFTSRRNLNPCYAVWNKTQ</sequence>
<protein>
    <submittedName>
        <fullName evidence="1">Uncharacterized protein</fullName>
    </submittedName>
</protein>
<gene>
    <name evidence="1" type="ORF">UJA718_LOCUS42874</name>
</gene>
<evidence type="ECO:0000313" key="2">
    <source>
        <dbReference type="Proteomes" id="UP000663873"/>
    </source>
</evidence>
<keyword evidence="2" id="KW-1185">Reference proteome</keyword>
<proteinExistence type="predicted"/>
<accession>A0A821R6M9</accession>
<organism evidence="1 2">
    <name type="scientific">Rotaria socialis</name>
    <dbReference type="NCBI Taxonomy" id="392032"/>
    <lineage>
        <taxon>Eukaryota</taxon>
        <taxon>Metazoa</taxon>
        <taxon>Spiralia</taxon>
        <taxon>Gnathifera</taxon>
        <taxon>Rotifera</taxon>
        <taxon>Eurotatoria</taxon>
        <taxon>Bdelloidea</taxon>
        <taxon>Philodinida</taxon>
        <taxon>Philodinidae</taxon>
        <taxon>Rotaria</taxon>
    </lineage>
</organism>
<dbReference type="AlphaFoldDB" id="A0A821R6M9"/>
<reference evidence="1" key="1">
    <citation type="submission" date="2021-02" db="EMBL/GenBank/DDBJ databases">
        <authorList>
            <person name="Nowell W R."/>
        </authorList>
    </citation>
    <scope>NUCLEOTIDE SEQUENCE</scope>
</reference>
<dbReference type="EMBL" id="CAJOBP010056945">
    <property type="protein sequence ID" value="CAF4837009.1"/>
    <property type="molecule type" value="Genomic_DNA"/>
</dbReference>
<name>A0A821R6M9_9BILA</name>